<dbReference type="InterPro" id="IPR036388">
    <property type="entry name" value="WH-like_DNA-bd_sf"/>
</dbReference>
<dbReference type="EMBL" id="LYOZ01000018">
    <property type="protein sequence ID" value="OCH97978.1"/>
    <property type="molecule type" value="Genomic_DNA"/>
</dbReference>
<dbReference type="PRINTS" id="PR00038">
    <property type="entry name" value="HTHLUXR"/>
</dbReference>
<dbReference type="CDD" id="cd06170">
    <property type="entry name" value="LuxR_C_like"/>
    <property type="match status" value="1"/>
</dbReference>
<dbReference type="Proteomes" id="UP000093336">
    <property type="component" value="Unassembled WGS sequence"/>
</dbReference>
<feature type="domain" description="HTH luxR-type" evidence="1">
    <location>
        <begin position="191"/>
        <end position="254"/>
    </location>
</feature>
<protein>
    <submittedName>
        <fullName evidence="2">Helix-turn-helix transcriptional regulator</fullName>
    </submittedName>
</protein>
<evidence type="ECO:0000313" key="3">
    <source>
        <dbReference type="Proteomes" id="UP000093336"/>
    </source>
</evidence>
<dbReference type="InterPro" id="IPR016032">
    <property type="entry name" value="Sig_transdc_resp-reg_C-effctor"/>
</dbReference>
<accession>A0ABX2XU33</accession>
<dbReference type="PROSITE" id="PS00622">
    <property type="entry name" value="HTH_LUXR_1"/>
    <property type="match status" value="1"/>
</dbReference>
<name>A0ABX2XU33_9GAMM</name>
<organism evidence="2 3">
    <name type="scientific">Legionella jamestowniensis</name>
    <dbReference type="NCBI Taxonomy" id="455"/>
    <lineage>
        <taxon>Bacteria</taxon>
        <taxon>Pseudomonadati</taxon>
        <taxon>Pseudomonadota</taxon>
        <taxon>Gammaproteobacteria</taxon>
        <taxon>Legionellales</taxon>
        <taxon>Legionellaceae</taxon>
        <taxon>Legionella</taxon>
    </lineage>
</organism>
<dbReference type="Pfam" id="PF00196">
    <property type="entry name" value="GerE"/>
    <property type="match status" value="1"/>
</dbReference>
<dbReference type="RefSeq" id="WP_065620851.1">
    <property type="nucleotide sequence ID" value="NZ_LYOZ01000018.1"/>
</dbReference>
<keyword evidence="3" id="KW-1185">Reference proteome</keyword>
<proteinExistence type="predicted"/>
<dbReference type="InterPro" id="IPR000792">
    <property type="entry name" value="Tscrpt_reg_LuxR_C"/>
</dbReference>
<gene>
    <name evidence="2" type="ORF">A8135_01790</name>
</gene>
<evidence type="ECO:0000259" key="1">
    <source>
        <dbReference type="PROSITE" id="PS50043"/>
    </source>
</evidence>
<dbReference type="PROSITE" id="PS50043">
    <property type="entry name" value="HTH_LUXR_2"/>
    <property type="match status" value="1"/>
</dbReference>
<dbReference type="Gene3D" id="1.10.10.10">
    <property type="entry name" value="Winged helix-like DNA-binding domain superfamily/Winged helix DNA-binding domain"/>
    <property type="match status" value="1"/>
</dbReference>
<evidence type="ECO:0000313" key="2">
    <source>
        <dbReference type="EMBL" id="OCH97978.1"/>
    </source>
</evidence>
<comment type="caution">
    <text evidence="2">The sequence shown here is derived from an EMBL/GenBank/DDBJ whole genome shotgun (WGS) entry which is preliminary data.</text>
</comment>
<sequence>MPIEIDLDHPIFTLKDKVKEASCFLLETFGFNYFQYLRCYADGSINCLTNNPGLFEHIKEYHDQPIVFSSYENEHESLPFYWFLWDEALPPTAPLQLAREKLNFHNGLTLVRRTKNYYDMIAVALPYEHANPGSFYLNKVKIIEQFIYDFDKQNKDLLHIMDKSAIALPKAYRDVNYQDMCLSKGKIQVRGKAGLTYITTQELACIRFVLQGFSYKQIADILEISPRTVETYLIRLKRRTGYISYSQLERIIHG</sequence>
<dbReference type="SUPFAM" id="SSF46894">
    <property type="entry name" value="C-terminal effector domain of the bipartite response regulators"/>
    <property type="match status" value="1"/>
</dbReference>
<dbReference type="SMART" id="SM00421">
    <property type="entry name" value="HTH_LUXR"/>
    <property type="match status" value="1"/>
</dbReference>
<reference evidence="2 3" key="1">
    <citation type="submission" date="2016-05" db="EMBL/GenBank/DDBJ databases">
        <authorList>
            <person name="Prochazka B."/>
            <person name="Indra A."/>
            <person name="Hasenberger P."/>
            <person name="Blaschitz M."/>
            <person name="Wagner L."/>
            <person name="Wewalka G."/>
            <person name="Sorschag S."/>
            <person name="Schmid D."/>
            <person name="Ruppitsch W."/>
        </authorList>
    </citation>
    <scope>NUCLEOTIDE SEQUENCE [LARGE SCALE GENOMIC DNA]</scope>
    <source>
        <strain evidence="2 3">974010_12</strain>
    </source>
</reference>